<reference evidence="2" key="1">
    <citation type="journal article" date="2021" name="Nat. Commun.">
        <title>Genetic determinants of endophytism in the Arabidopsis root mycobiome.</title>
        <authorList>
            <person name="Mesny F."/>
            <person name="Miyauchi S."/>
            <person name="Thiergart T."/>
            <person name="Pickel B."/>
            <person name="Atanasova L."/>
            <person name="Karlsson M."/>
            <person name="Huettel B."/>
            <person name="Barry K.W."/>
            <person name="Haridas S."/>
            <person name="Chen C."/>
            <person name="Bauer D."/>
            <person name="Andreopoulos W."/>
            <person name="Pangilinan J."/>
            <person name="LaButti K."/>
            <person name="Riley R."/>
            <person name="Lipzen A."/>
            <person name="Clum A."/>
            <person name="Drula E."/>
            <person name="Henrissat B."/>
            <person name="Kohler A."/>
            <person name="Grigoriev I.V."/>
            <person name="Martin F.M."/>
            <person name="Hacquard S."/>
        </authorList>
    </citation>
    <scope>NUCLEOTIDE SEQUENCE</scope>
    <source>
        <strain evidence="2">MPI-CAGE-CH-0230</strain>
    </source>
</reference>
<evidence type="ECO:0000313" key="3">
    <source>
        <dbReference type="Proteomes" id="UP000756346"/>
    </source>
</evidence>
<evidence type="ECO:0000313" key="2">
    <source>
        <dbReference type="EMBL" id="KAH7016568.1"/>
    </source>
</evidence>
<feature type="chain" id="PRO_5040366557" description="Six-bladed beta-propeller-like protein" evidence="1">
    <location>
        <begin position="23"/>
        <end position="334"/>
    </location>
</feature>
<keyword evidence="3" id="KW-1185">Reference proteome</keyword>
<proteinExistence type="predicted"/>
<dbReference type="AlphaFoldDB" id="A0A9P9BJB4"/>
<dbReference type="Gene3D" id="2.120.10.30">
    <property type="entry name" value="TolB, C-terminal domain"/>
    <property type="match status" value="1"/>
</dbReference>
<sequence>MLFSGFILLPALLASVMASVTASPVLAAENGHHSDQVIARTLYQFENGTRIENIAVRKNGNLLVTLSDRPELYEIDPFNPAAPKLIHHFAGYSGLGGITETAPDHFTVNAGNITFEPFRALDFNNCGGRAKVSKVTDMPDALYLNGMTTLDSRAGTILTGDCASGCVFRIDTRTGDYTVALDDELLQPPPNAILPVGVNGIRLIGHYLYFMNTFKALYGRVPVDLVTGKAKGPYEVLAANIISDNLAVRSGVGYLAGSQGNVIYEVQSHGDRKVIAGNLNSTVAPSSTSAAFGRTRKDKNTLYVVTSGTEAAPVSGMYIEPGKVVALDVHSFNC</sequence>
<dbReference type="PANTHER" id="PTHR42060:SF3">
    <property type="entry name" value="SMP-30_GLUCONOLACTONASE_LRE-LIKE REGION DOMAIN-CONTAINING PROTEIN"/>
    <property type="match status" value="1"/>
</dbReference>
<feature type="signal peptide" evidence="1">
    <location>
        <begin position="1"/>
        <end position="22"/>
    </location>
</feature>
<keyword evidence="1" id="KW-0732">Signal</keyword>
<organism evidence="2 3">
    <name type="scientific">Microdochium trichocladiopsis</name>
    <dbReference type="NCBI Taxonomy" id="1682393"/>
    <lineage>
        <taxon>Eukaryota</taxon>
        <taxon>Fungi</taxon>
        <taxon>Dikarya</taxon>
        <taxon>Ascomycota</taxon>
        <taxon>Pezizomycotina</taxon>
        <taxon>Sordariomycetes</taxon>
        <taxon>Xylariomycetidae</taxon>
        <taxon>Xylariales</taxon>
        <taxon>Microdochiaceae</taxon>
        <taxon>Microdochium</taxon>
    </lineage>
</organism>
<name>A0A9P9BJB4_9PEZI</name>
<evidence type="ECO:0008006" key="4">
    <source>
        <dbReference type="Google" id="ProtNLM"/>
    </source>
</evidence>
<dbReference type="EMBL" id="JAGTJQ010000012">
    <property type="protein sequence ID" value="KAH7016568.1"/>
    <property type="molecule type" value="Genomic_DNA"/>
</dbReference>
<dbReference type="Proteomes" id="UP000756346">
    <property type="component" value="Unassembled WGS sequence"/>
</dbReference>
<dbReference type="InterPro" id="IPR011042">
    <property type="entry name" value="6-blade_b-propeller_TolB-like"/>
</dbReference>
<accession>A0A9P9BJB4</accession>
<dbReference type="GeneID" id="70191894"/>
<evidence type="ECO:0000256" key="1">
    <source>
        <dbReference type="SAM" id="SignalP"/>
    </source>
</evidence>
<dbReference type="OrthoDB" id="9977941at2759"/>
<protein>
    <recommendedName>
        <fullName evidence="4">Six-bladed beta-propeller-like protein</fullName>
    </recommendedName>
</protein>
<gene>
    <name evidence="2" type="ORF">B0I36DRAFT_425674</name>
</gene>
<dbReference type="RefSeq" id="XP_046006192.1">
    <property type="nucleotide sequence ID" value="XM_046162348.1"/>
</dbReference>
<dbReference type="InterPro" id="IPR052998">
    <property type="entry name" value="Hetero-Diels-Alderase-like"/>
</dbReference>
<dbReference type="SUPFAM" id="SSF63829">
    <property type="entry name" value="Calcium-dependent phosphotriesterase"/>
    <property type="match status" value="1"/>
</dbReference>
<comment type="caution">
    <text evidence="2">The sequence shown here is derived from an EMBL/GenBank/DDBJ whole genome shotgun (WGS) entry which is preliminary data.</text>
</comment>
<dbReference type="PANTHER" id="PTHR42060">
    <property type="entry name" value="NHL REPEAT-CONTAINING PROTEIN-RELATED"/>
    <property type="match status" value="1"/>
</dbReference>